<feature type="signal peptide" evidence="1">
    <location>
        <begin position="1"/>
        <end position="24"/>
    </location>
</feature>
<evidence type="ECO:0000313" key="3">
    <source>
        <dbReference type="EMBL" id="SNS15216.1"/>
    </source>
</evidence>
<dbReference type="Pfam" id="PF11412">
    <property type="entry name" value="DsbD_N"/>
    <property type="match status" value="1"/>
</dbReference>
<organism evidence="3 4">
    <name type="scientific">Tropicimonas sediminicola</name>
    <dbReference type="NCBI Taxonomy" id="1031541"/>
    <lineage>
        <taxon>Bacteria</taxon>
        <taxon>Pseudomonadati</taxon>
        <taxon>Pseudomonadota</taxon>
        <taxon>Alphaproteobacteria</taxon>
        <taxon>Rhodobacterales</taxon>
        <taxon>Roseobacteraceae</taxon>
        <taxon>Tropicimonas</taxon>
    </lineage>
</organism>
<name>A0A239C4V3_9RHOB</name>
<evidence type="ECO:0000256" key="1">
    <source>
        <dbReference type="SAM" id="SignalP"/>
    </source>
</evidence>
<feature type="domain" description="Thiol:disulfide interchange protein DsbD N-terminal" evidence="2">
    <location>
        <begin position="45"/>
        <end position="145"/>
    </location>
</feature>
<keyword evidence="4" id="KW-1185">Reference proteome</keyword>
<evidence type="ECO:0000259" key="2">
    <source>
        <dbReference type="Pfam" id="PF11412"/>
    </source>
</evidence>
<keyword evidence="1" id="KW-0732">Signal</keyword>
<reference evidence="3 4" key="1">
    <citation type="submission" date="2017-06" db="EMBL/GenBank/DDBJ databases">
        <authorList>
            <person name="Kim H.J."/>
            <person name="Triplett B.A."/>
        </authorList>
    </citation>
    <scope>NUCLEOTIDE SEQUENCE [LARGE SCALE GENOMIC DNA]</scope>
    <source>
        <strain evidence="3 4">DSM 29339</strain>
    </source>
</reference>
<dbReference type="Proteomes" id="UP000198426">
    <property type="component" value="Unassembled WGS sequence"/>
</dbReference>
<dbReference type="InterPro" id="IPR028250">
    <property type="entry name" value="DsbDN"/>
</dbReference>
<feature type="chain" id="PRO_5012873248" evidence="1">
    <location>
        <begin position="25"/>
        <end position="272"/>
    </location>
</feature>
<evidence type="ECO:0000313" key="4">
    <source>
        <dbReference type="Proteomes" id="UP000198426"/>
    </source>
</evidence>
<accession>A0A239C4V3</accession>
<dbReference type="RefSeq" id="WP_089230595.1">
    <property type="nucleotide sequence ID" value="NZ_FZOY01000001.1"/>
</dbReference>
<proteinExistence type="predicted"/>
<sequence>MFTTRLVPALAIAALCALAPAADAAGEVPADVVRGEVLSGWVTDSGTRMSALRLTLAPGWKTYWRAPGDTGIPPNFSWAGSDNLKAVVYHWPSPEVFDSYGLRTIGYKKELILPIELHPTDPAAPIRLRGAMELGVCETICVPAHLSFEAELSGKGASDMAIHAALAERPVSAQRAGVSDVDCDIAPISDGLKIDATIRMPRLTGGEVAVVETNDPRIWVSEPQTERNGDDLRVVAELVPPSGMPVALDRSALRFTVIGAHSAVDIRGCTTR</sequence>
<dbReference type="OrthoDB" id="9811036at2"/>
<protein>
    <submittedName>
        <fullName evidence="3">Disulphide bond corrector protein DsbC</fullName>
    </submittedName>
</protein>
<dbReference type="AlphaFoldDB" id="A0A239C4V3"/>
<dbReference type="EMBL" id="FZOY01000001">
    <property type="protein sequence ID" value="SNS15216.1"/>
    <property type="molecule type" value="Genomic_DNA"/>
</dbReference>
<gene>
    <name evidence="3" type="ORF">SAMN05421757_10194</name>
</gene>